<protein>
    <submittedName>
        <fullName evidence="1">Uncharacterized protein</fullName>
    </submittedName>
</protein>
<proteinExistence type="predicted"/>
<reference evidence="1 2" key="1">
    <citation type="submission" date="2018-01" db="EMBL/GenBank/DDBJ databases">
        <title>Complete genome sequence of Flavivirga eckloniae ECD14 isolated from seaweed Ecklonia cava.</title>
        <authorList>
            <person name="Lee J.H."/>
            <person name="Baik K.S."/>
            <person name="Seong C.N."/>
        </authorList>
    </citation>
    <scope>NUCLEOTIDE SEQUENCE [LARGE SCALE GENOMIC DNA]</scope>
    <source>
        <strain evidence="1 2">ECD14</strain>
    </source>
</reference>
<dbReference type="KEGG" id="fek:C1H87_11380"/>
<gene>
    <name evidence="1" type="ORF">C1H87_11380</name>
</gene>
<sequence>MDRRKFLSSGTIGLGAISMVPSAIFANNNSVSLFSVGEGFNRISNQISHTSVALLPQRFLETHTALMQILAKKGYNFSSSEVVKLSSNCFAIPLSKNPIIGFSTKGLALLIEQKGRCKYYILNENTTIAFNSLIENFSKSSDSHELSLDVAAFSVPKKVIKESHGKENKFVYKNTNGNTITLVGSSKRQVAIVN</sequence>
<organism evidence="1 2">
    <name type="scientific">Flavivirga eckloniae</name>
    <dbReference type="NCBI Taxonomy" id="1803846"/>
    <lineage>
        <taxon>Bacteria</taxon>
        <taxon>Pseudomonadati</taxon>
        <taxon>Bacteroidota</taxon>
        <taxon>Flavobacteriia</taxon>
        <taxon>Flavobacteriales</taxon>
        <taxon>Flavobacteriaceae</taxon>
        <taxon>Flavivirga</taxon>
    </lineage>
</organism>
<dbReference type="RefSeq" id="WP_102755927.1">
    <property type="nucleotide sequence ID" value="NZ_CP025791.1"/>
</dbReference>
<keyword evidence="2" id="KW-1185">Reference proteome</keyword>
<accession>A0A2K9PQC8</accession>
<evidence type="ECO:0000313" key="1">
    <source>
        <dbReference type="EMBL" id="AUP79272.1"/>
    </source>
</evidence>
<dbReference type="Proteomes" id="UP000235826">
    <property type="component" value="Chromosome"/>
</dbReference>
<dbReference type="EMBL" id="CP025791">
    <property type="protein sequence ID" value="AUP79272.1"/>
    <property type="molecule type" value="Genomic_DNA"/>
</dbReference>
<evidence type="ECO:0000313" key="2">
    <source>
        <dbReference type="Proteomes" id="UP000235826"/>
    </source>
</evidence>
<dbReference type="AlphaFoldDB" id="A0A2K9PQC8"/>
<name>A0A2K9PQC8_9FLAO</name>
<dbReference type="OrthoDB" id="1441327at2"/>